<dbReference type="PANTHER" id="PTHR33446:SF2">
    <property type="entry name" value="PROTEIN TONB"/>
    <property type="match status" value="1"/>
</dbReference>
<feature type="domain" description="TonB C-terminal" evidence="11">
    <location>
        <begin position="65"/>
        <end position="155"/>
    </location>
</feature>
<feature type="signal peptide" evidence="10">
    <location>
        <begin position="1"/>
        <end position="20"/>
    </location>
</feature>
<evidence type="ECO:0000256" key="9">
    <source>
        <dbReference type="ARBA" id="ARBA00023136"/>
    </source>
</evidence>
<evidence type="ECO:0000256" key="3">
    <source>
        <dbReference type="ARBA" id="ARBA00022448"/>
    </source>
</evidence>
<dbReference type="RefSeq" id="WP_207363116.1">
    <property type="nucleotide sequence ID" value="NZ_JAFMYV010000001.1"/>
</dbReference>
<keyword evidence="13" id="KW-1185">Reference proteome</keyword>
<proteinExistence type="inferred from homology"/>
<evidence type="ECO:0000256" key="5">
    <source>
        <dbReference type="ARBA" id="ARBA00022519"/>
    </source>
</evidence>
<sequence length="155" mass="16922">MKRNVFMLVCTVLLRSSALGQCPATLTSAKAENPSRLVSTELGKSIENESVDEYVPLNNIPFFPGGKPALDAYFLDPDLYPYSARTTGIEGVVEVSFRVQPTGFLTNIRVVKSQGPLLDKAALRAVVQMPRWYPAHQAGMAVSCPMSLAIRFEGD</sequence>
<dbReference type="Proteomes" id="UP000664034">
    <property type="component" value="Unassembled WGS sequence"/>
</dbReference>
<dbReference type="PRINTS" id="PR01374">
    <property type="entry name" value="TONBPROTEIN"/>
</dbReference>
<evidence type="ECO:0000256" key="2">
    <source>
        <dbReference type="ARBA" id="ARBA00006555"/>
    </source>
</evidence>
<dbReference type="GO" id="GO:0031992">
    <property type="term" value="F:energy transducer activity"/>
    <property type="evidence" value="ECO:0007669"/>
    <property type="project" value="InterPro"/>
</dbReference>
<evidence type="ECO:0000256" key="8">
    <source>
        <dbReference type="ARBA" id="ARBA00022989"/>
    </source>
</evidence>
<keyword evidence="4" id="KW-1003">Cell membrane</keyword>
<evidence type="ECO:0000256" key="7">
    <source>
        <dbReference type="ARBA" id="ARBA00022927"/>
    </source>
</evidence>
<accession>A0A939K1T0</accession>
<dbReference type="Gene3D" id="3.30.1150.10">
    <property type="match status" value="1"/>
</dbReference>
<keyword evidence="7" id="KW-0653">Protein transport</keyword>
<dbReference type="InterPro" id="IPR051045">
    <property type="entry name" value="TonB-dependent_transducer"/>
</dbReference>
<keyword evidence="5" id="KW-0997">Cell inner membrane</keyword>
<dbReference type="PROSITE" id="PS52015">
    <property type="entry name" value="TONB_CTD"/>
    <property type="match status" value="1"/>
</dbReference>
<dbReference type="InterPro" id="IPR006260">
    <property type="entry name" value="TonB/TolA_C"/>
</dbReference>
<feature type="chain" id="PRO_5037910881" evidence="10">
    <location>
        <begin position="21"/>
        <end position="155"/>
    </location>
</feature>
<dbReference type="SUPFAM" id="SSF74653">
    <property type="entry name" value="TolA/TonB C-terminal domain"/>
    <property type="match status" value="1"/>
</dbReference>
<gene>
    <name evidence="12" type="ORF">J2I47_03335</name>
</gene>
<keyword evidence="10" id="KW-0732">Signal</keyword>
<evidence type="ECO:0000256" key="10">
    <source>
        <dbReference type="SAM" id="SignalP"/>
    </source>
</evidence>
<dbReference type="Pfam" id="PF03544">
    <property type="entry name" value="TonB_C"/>
    <property type="match status" value="1"/>
</dbReference>
<comment type="caution">
    <text evidence="12">The sequence shown here is derived from an EMBL/GenBank/DDBJ whole genome shotgun (WGS) entry which is preliminary data.</text>
</comment>
<keyword evidence="8" id="KW-1133">Transmembrane helix</keyword>
<name>A0A939K1T0_9BACT</name>
<evidence type="ECO:0000259" key="11">
    <source>
        <dbReference type="PROSITE" id="PS52015"/>
    </source>
</evidence>
<evidence type="ECO:0000256" key="4">
    <source>
        <dbReference type="ARBA" id="ARBA00022475"/>
    </source>
</evidence>
<dbReference type="GO" id="GO:0015031">
    <property type="term" value="P:protein transport"/>
    <property type="evidence" value="ECO:0007669"/>
    <property type="project" value="UniProtKB-KW"/>
</dbReference>
<dbReference type="GO" id="GO:0015891">
    <property type="term" value="P:siderophore transport"/>
    <property type="evidence" value="ECO:0007669"/>
    <property type="project" value="InterPro"/>
</dbReference>
<comment type="similarity">
    <text evidence="2">Belongs to the TonB family.</text>
</comment>
<evidence type="ECO:0000313" key="13">
    <source>
        <dbReference type="Proteomes" id="UP000664034"/>
    </source>
</evidence>
<keyword evidence="3" id="KW-0813">Transport</keyword>
<evidence type="ECO:0000256" key="1">
    <source>
        <dbReference type="ARBA" id="ARBA00004383"/>
    </source>
</evidence>
<evidence type="ECO:0000256" key="6">
    <source>
        <dbReference type="ARBA" id="ARBA00022692"/>
    </source>
</evidence>
<evidence type="ECO:0000313" key="12">
    <source>
        <dbReference type="EMBL" id="MBO0935574.1"/>
    </source>
</evidence>
<keyword evidence="6" id="KW-0812">Transmembrane</keyword>
<keyword evidence="9" id="KW-0472">Membrane</keyword>
<reference evidence="12" key="1">
    <citation type="submission" date="2021-03" db="EMBL/GenBank/DDBJ databases">
        <title>Fibrella sp. HMF5335 genome sequencing and assembly.</title>
        <authorList>
            <person name="Kang H."/>
            <person name="Kim H."/>
            <person name="Bae S."/>
            <person name="Joh K."/>
        </authorList>
    </citation>
    <scope>NUCLEOTIDE SEQUENCE</scope>
    <source>
        <strain evidence="12">HMF5335</strain>
    </source>
</reference>
<dbReference type="InterPro" id="IPR003538">
    <property type="entry name" value="TonB"/>
</dbReference>
<organism evidence="12 13">
    <name type="scientific">Fibrella rubiginis</name>
    <dbReference type="NCBI Taxonomy" id="2817060"/>
    <lineage>
        <taxon>Bacteria</taxon>
        <taxon>Pseudomonadati</taxon>
        <taxon>Bacteroidota</taxon>
        <taxon>Cytophagia</taxon>
        <taxon>Cytophagales</taxon>
        <taxon>Spirosomataceae</taxon>
        <taxon>Fibrella</taxon>
    </lineage>
</organism>
<dbReference type="GO" id="GO:0030288">
    <property type="term" value="C:outer membrane-bounded periplasmic space"/>
    <property type="evidence" value="ECO:0007669"/>
    <property type="project" value="InterPro"/>
</dbReference>
<comment type="subcellular location">
    <subcellularLocation>
        <location evidence="1">Cell inner membrane</location>
        <topology evidence="1">Single-pass membrane protein</topology>
        <orientation evidence="1">Periplasmic side</orientation>
    </subcellularLocation>
</comment>
<dbReference type="EMBL" id="JAFMYV010000001">
    <property type="protein sequence ID" value="MBO0935574.1"/>
    <property type="molecule type" value="Genomic_DNA"/>
</dbReference>
<dbReference type="InterPro" id="IPR037682">
    <property type="entry name" value="TonB_C"/>
</dbReference>
<dbReference type="GO" id="GO:0098797">
    <property type="term" value="C:plasma membrane protein complex"/>
    <property type="evidence" value="ECO:0007669"/>
    <property type="project" value="TreeGrafter"/>
</dbReference>
<dbReference type="NCBIfam" id="TIGR01352">
    <property type="entry name" value="tonB_Cterm"/>
    <property type="match status" value="1"/>
</dbReference>
<dbReference type="AlphaFoldDB" id="A0A939K1T0"/>
<dbReference type="PANTHER" id="PTHR33446">
    <property type="entry name" value="PROTEIN TONB-RELATED"/>
    <property type="match status" value="1"/>
</dbReference>
<dbReference type="GO" id="GO:0055085">
    <property type="term" value="P:transmembrane transport"/>
    <property type="evidence" value="ECO:0007669"/>
    <property type="project" value="InterPro"/>
</dbReference>
<protein>
    <submittedName>
        <fullName evidence="12">Energy transducer TonB</fullName>
    </submittedName>
</protein>